<keyword evidence="2" id="KW-0732">Signal</keyword>
<dbReference type="Gene3D" id="1.10.530.10">
    <property type="match status" value="1"/>
</dbReference>
<accession>A0A412AUS9</accession>
<sequence length="272" mass="29566">MQKLWTICLSLMMGISFVASYPAALVEAPAMKTPDESLEAIKAKAFIDPLDQLVQSFPDDFNTCTQPQETAQPSSSEPDAPASEASSPDSSSQEAASSEPAESAESSGNPSEPAIPANSDNAIELSEFYIPEIPLSQELQAYTYQQCQEKQVSYELVLAMMYHESNYDPSAVRYYEDGSSDSGIMQINSINSQSLYELYGITDLQDPYENILAGVSIISGFVHQYGEHDGLMAYNMGVGGYQNAIANGTYTTTYAQNIMATKSEIEGLRQNA</sequence>
<protein>
    <submittedName>
        <fullName evidence="4">Lytic transglycosylase domain-containing protein</fullName>
    </submittedName>
</protein>
<dbReference type="InterPro" id="IPR008258">
    <property type="entry name" value="Transglycosylase_SLT_dom_1"/>
</dbReference>
<comment type="caution">
    <text evidence="4">The sequence shown here is derived from an EMBL/GenBank/DDBJ whole genome shotgun (WGS) entry which is preliminary data.</text>
</comment>
<evidence type="ECO:0000313" key="4">
    <source>
        <dbReference type="EMBL" id="RGQ35606.1"/>
    </source>
</evidence>
<organism evidence="4 5">
    <name type="scientific">[Clostridium] leptum</name>
    <dbReference type="NCBI Taxonomy" id="1535"/>
    <lineage>
        <taxon>Bacteria</taxon>
        <taxon>Bacillati</taxon>
        <taxon>Bacillota</taxon>
        <taxon>Clostridia</taxon>
        <taxon>Eubacteriales</taxon>
        <taxon>Oscillospiraceae</taxon>
        <taxon>Oscillospiraceae incertae sedis</taxon>
    </lineage>
</organism>
<reference evidence="4 5" key="1">
    <citation type="submission" date="2018-08" db="EMBL/GenBank/DDBJ databases">
        <title>A genome reference for cultivated species of the human gut microbiota.</title>
        <authorList>
            <person name="Zou Y."/>
            <person name="Xue W."/>
            <person name="Luo G."/>
        </authorList>
    </citation>
    <scope>NUCLEOTIDE SEQUENCE [LARGE SCALE GENOMIC DNA]</scope>
    <source>
        <strain evidence="4 5">AF28-26</strain>
    </source>
</reference>
<evidence type="ECO:0000313" key="5">
    <source>
        <dbReference type="Proteomes" id="UP000284751"/>
    </source>
</evidence>
<feature type="compositionally biased region" description="Low complexity" evidence="1">
    <location>
        <begin position="71"/>
        <end position="114"/>
    </location>
</feature>
<dbReference type="Pfam" id="PF01464">
    <property type="entry name" value="SLT"/>
    <property type="match status" value="1"/>
</dbReference>
<dbReference type="EMBL" id="QRTC01000063">
    <property type="protein sequence ID" value="RGQ35606.1"/>
    <property type="molecule type" value="Genomic_DNA"/>
</dbReference>
<gene>
    <name evidence="4" type="ORF">DWY99_12340</name>
</gene>
<evidence type="ECO:0000259" key="3">
    <source>
        <dbReference type="Pfam" id="PF01464"/>
    </source>
</evidence>
<dbReference type="Proteomes" id="UP000284751">
    <property type="component" value="Unassembled WGS sequence"/>
</dbReference>
<feature type="region of interest" description="Disordered" evidence="1">
    <location>
        <begin position="57"/>
        <end position="118"/>
    </location>
</feature>
<dbReference type="AlphaFoldDB" id="A0A412AUS9"/>
<name>A0A412AUS9_9FIRM</name>
<feature type="chain" id="PRO_5038359948" evidence="2">
    <location>
        <begin position="24"/>
        <end position="272"/>
    </location>
</feature>
<proteinExistence type="predicted"/>
<evidence type="ECO:0000256" key="1">
    <source>
        <dbReference type="SAM" id="MobiDB-lite"/>
    </source>
</evidence>
<evidence type="ECO:0000256" key="2">
    <source>
        <dbReference type="SAM" id="SignalP"/>
    </source>
</evidence>
<feature type="domain" description="Transglycosylase SLT" evidence="3">
    <location>
        <begin position="146"/>
        <end position="247"/>
    </location>
</feature>
<feature type="signal peptide" evidence="2">
    <location>
        <begin position="1"/>
        <end position="23"/>
    </location>
</feature>
<dbReference type="SUPFAM" id="SSF53955">
    <property type="entry name" value="Lysozyme-like"/>
    <property type="match status" value="1"/>
</dbReference>
<dbReference type="InterPro" id="IPR023346">
    <property type="entry name" value="Lysozyme-like_dom_sf"/>
</dbReference>